<dbReference type="EMBL" id="MU393449">
    <property type="protein sequence ID" value="KAI4867290.1"/>
    <property type="molecule type" value="Genomic_DNA"/>
</dbReference>
<evidence type="ECO:0000313" key="2">
    <source>
        <dbReference type="Proteomes" id="UP001497700"/>
    </source>
</evidence>
<dbReference type="Proteomes" id="UP001497700">
    <property type="component" value="Unassembled WGS sequence"/>
</dbReference>
<organism evidence="1 2">
    <name type="scientific">Hypoxylon rubiginosum</name>
    <dbReference type="NCBI Taxonomy" id="110542"/>
    <lineage>
        <taxon>Eukaryota</taxon>
        <taxon>Fungi</taxon>
        <taxon>Dikarya</taxon>
        <taxon>Ascomycota</taxon>
        <taxon>Pezizomycotina</taxon>
        <taxon>Sordariomycetes</taxon>
        <taxon>Xylariomycetidae</taxon>
        <taxon>Xylariales</taxon>
        <taxon>Hypoxylaceae</taxon>
        <taxon>Hypoxylon</taxon>
    </lineage>
</organism>
<protein>
    <submittedName>
        <fullName evidence="1">Uncharacterized protein</fullName>
    </submittedName>
</protein>
<gene>
    <name evidence="1" type="ORF">F4820DRAFT_214989</name>
</gene>
<accession>A0ACB9Z8I6</accession>
<evidence type="ECO:0000313" key="1">
    <source>
        <dbReference type="EMBL" id="KAI4867290.1"/>
    </source>
</evidence>
<name>A0ACB9Z8I6_9PEZI</name>
<proteinExistence type="predicted"/>
<sequence length="532" mass="60569">MTCHPVGSRSIDEDLYQANDAPKKLFSAILDILADTDVFSHSTSPSIFIVYAHDNDKEGTANAWCVRHLIEWLGAIRSRTLSDKSPLPLWSTREGDTAALRNILDNQFCLIPAHNNSDDTGTIASVDSVVLCGSGLLRRYYEDPFTSSYIDAIEKSYTEGQLEFTNLQALKDKVRDMVESNYDRPGFHHVLTELAFLKLRRSYSHGNNHGIIPVALDEDLMTYLPLRNPSDLVLKLKSFREADLHRLFFHLLRQIYTEAQSLIDRFESCYKVAIDRLKNEAATTQGITQEKSGAIVYSEIHKAIEDLRRLDGAALRNVIQESRVQSILSHLSEKLQTPITDERRRRLLSKLSTVPYRDRKDRNPERIKGTCEWFTSHPLFQNWHHSKTSSLLWVSADPGCGKSVLAKYLVDDLLPTTDTRTACYFFFKDDFEDQRSLESAMRCLLHQLFIQRPALLTDEILKRFEGDGQLFTSFLGLWDILTNAASHKGVGEIICILDALDECEESGSRRPAADHSLEWRESGRGRQDLKGD</sequence>
<comment type="caution">
    <text evidence="1">The sequence shown here is derived from an EMBL/GenBank/DDBJ whole genome shotgun (WGS) entry which is preliminary data.</text>
</comment>
<keyword evidence="2" id="KW-1185">Reference proteome</keyword>
<reference evidence="1 2" key="1">
    <citation type="journal article" date="2022" name="New Phytol.">
        <title>Ecological generalism drives hyperdiversity of secondary metabolite gene clusters in xylarialean endophytes.</title>
        <authorList>
            <person name="Franco M.E.E."/>
            <person name="Wisecaver J.H."/>
            <person name="Arnold A.E."/>
            <person name="Ju Y.M."/>
            <person name="Slot J.C."/>
            <person name="Ahrendt S."/>
            <person name="Moore L.P."/>
            <person name="Eastman K.E."/>
            <person name="Scott K."/>
            <person name="Konkel Z."/>
            <person name="Mondo S.J."/>
            <person name="Kuo A."/>
            <person name="Hayes R.D."/>
            <person name="Haridas S."/>
            <person name="Andreopoulos B."/>
            <person name="Riley R."/>
            <person name="LaButti K."/>
            <person name="Pangilinan J."/>
            <person name="Lipzen A."/>
            <person name="Amirebrahimi M."/>
            <person name="Yan J."/>
            <person name="Adam C."/>
            <person name="Keymanesh K."/>
            <person name="Ng V."/>
            <person name="Louie K."/>
            <person name="Northen T."/>
            <person name="Drula E."/>
            <person name="Henrissat B."/>
            <person name="Hsieh H.M."/>
            <person name="Youens-Clark K."/>
            <person name="Lutzoni F."/>
            <person name="Miadlikowska J."/>
            <person name="Eastwood D.C."/>
            <person name="Hamelin R.C."/>
            <person name="Grigoriev I.V."/>
            <person name="U'Ren J.M."/>
        </authorList>
    </citation>
    <scope>NUCLEOTIDE SEQUENCE [LARGE SCALE GENOMIC DNA]</scope>
    <source>
        <strain evidence="1 2">CBS 119005</strain>
    </source>
</reference>